<reference evidence="1 2" key="1">
    <citation type="submission" date="2018-08" db="EMBL/GenBank/DDBJ databases">
        <title>A genome reference for cultivated species of the human gut microbiota.</title>
        <authorList>
            <person name="Zou Y."/>
            <person name="Xue W."/>
            <person name="Luo G."/>
        </authorList>
    </citation>
    <scope>NUCLEOTIDE SEQUENCE [LARGE SCALE GENOMIC DNA]</scope>
    <source>
        <strain evidence="1 2">TM07-19</strain>
    </source>
</reference>
<keyword evidence="1" id="KW-0012">Acyltransferase</keyword>
<dbReference type="InterPro" id="IPR051159">
    <property type="entry name" value="Hexapeptide_acetyltransf"/>
</dbReference>
<name>A0A3E4GS59_9FIRM</name>
<dbReference type="AlphaFoldDB" id="A0A3E4GS59"/>
<dbReference type="InterPro" id="IPR001451">
    <property type="entry name" value="Hexapep"/>
</dbReference>
<comment type="caution">
    <text evidence="1">The sequence shown here is derived from an EMBL/GenBank/DDBJ whole genome shotgun (WGS) entry which is preliminary data.</text>
</comment>
<gene>
    <name evidence="1" type="ORF">DXD67_04530</name>
</gene>
<dbReference type="InterPro" id="IPR011004">
    <property type="entry name" value="Trimer_LpxA-like_sf"/>
</dbReference>
<dbReference type="Proteomes" id="UP000260655">
    <property type="component" value="Unassembled WGS sequence"/>
</dbReference>
<dbReference type="PANTHER" id="PTHR23416">
    <property type="entry name" value="SIALIC ACID SYNTHASE-RELATED"/>
    <property type="match status" value="1"/>
</dbReference>
<keyword evidence="1" id="KW-0808">Transferase</keyword>
<dbReference type="Gene3D" id="2.160.10.10">
    <property type="entry name" value="Hexapeptide repeat proteins"/>
    <property type="match status" value="1"/>
</dbReference>
<organism evidence="1 2">
    <name type="scientific">Coprococcus comes</name>
    <dbReference type="NCBI Taxonomy" id="410072"/>
    <lineage>
        <taxon>Bacteria</taxon>
        <taxon>Bacillati</taxon>
        <taxon>Bacillota</taxon>
        <taxon>Clostridia</taxon>
        <taxon>Lachnospirales</taxon>
        <taxon>Lachnospiraceae</taxon>
        <taxon>Coprococcus</taxon>
    </lineage>
</organism>
<dbReference type="SUPFAM" id="SSF51161">
    <property type="entry name" value="Trimeric LpxA-like enzymes"/>
    <property type="match status" value="1"/>
</dbReference>
<proteinExistence type="predicted"/>
<dbReference type="EMBL" id="QSOV01000003">
    <property type="protein sequence ID" value="RGJ25017.1"/>
    <property type="molecule type" value="Genomic_DNA"/>
</dbReference>
<dbReference type="GO" id="GO:0016746">
    <property type="term" value="F:acyltransferase activity"/>
    <property type="evidence" value="ECO:0007669"/>
    <property type="project" value="UniProtKB-KW"/>
</dbReference>
<accession>A0A3E4GS59</accession>
<sequence length="132" mass="14418">MESANLEIGEDTFVNYECWFNTAGKITIGRMCNIAYKVTFITSTHEIADRERRAGKPISKEITVGDGTWIGANVTILPGVNIGSGVIIAAGSVVVHDCEDNSIYAGNPAKLIKNFDEHEHNCCVQVNWCTLN</sequence>
<dbReference type="Pfam" id="PF00132">
    <property type="entry name" value="Hexapep"/>
    <property type="match status" value="1"/>
</dbReference>
<evidence type="ECO:0000313" key="1">
    <source>
        <dbReference type="EMBL" id="RGJ25017.1"/>
    </source>
</evidence>
<protein>
    <submittedName>
        <fullName evidence="1">Acyltransferase</fullName>
    </submittedName>
</protein>
<evidence type="ECO:0000313" key="2">
    <source>
        <dbReference type="Proteomes" id="UP000260655"/>
    </source>
</evidence>